<evidence type="ECO:0000313" key="3">
    <source>
        <dbReference type="Proteomes" id="UP000800097"/>
    </source>
</evidence>
<dbReference type="RefSeq" id="XP_033654416.1">
    <property type="nucleotide sequence ID" value="XM_033800888.1"/>
</dbReference>
<feature type="compositionally biased region" description="Polar residues" evidence="1">
    <location>
        <begin position="886"/>
        <end position="898"/>
    </location>
</feature>
<evidence type="ECO:0000313" key="2">
    <source>
        <dbReference type="EMBL" id="KAF2276877.1"/>
    </source>
</evidence>
<feature type="region of interest" description="Disordered" evidence="1">
    <location>
        <begin position="528"/>
        <end position="590"/>
    </location>
</feature>
<feature type="compositionally biased region" description="Basic residues" evidence="1">
    <location>
        <begin position="285"/>
        <end position="294"/>
    </location>
</feature>
<feature type="compositionally biased region" description="Polar residues" evidence="1">
    <location>
        <begin position="67"/>
        <end position="80"/>
    </location>
</feature>
<dbReference type="GeneID" id="54554063"/>
<feature type="compositionally biased region" description="Polar residues" evidence="1">
    <location>
        <begin position="250"/>
        <end position="263"/>
    </location>
</feature>
<feature type="compositionally biased region" description="Polar residues" evidence="1">
    <location>
        <begin position="690"/>
        <end position="713"/>
    </location>
</feature>
<feature type="compositionally biased region" description="Basic and acidic residues" evidence="1">
    <location>
        <begin position="624"/>
        <end position="634"/>
    </location>
</feature>
<reference evidence="2" key="1">
    <citation type="journal article" date="2020" name="Stud. Mycol.">
        <title>101 Dothideomycetes genomes: a test case for predicting lifestyles and emergence of pathogens.</title>
        <authorList>
            <person name="Haridas S."/>
            <person name="Albert R."/>
            <person name="Binder M."/>
            <person name="Bloem J."/>
            <person name="Labutti K."/>
            <person name="Salamov A."/>
            <person name="Andreopoulos B."/>
            <person name="Baker S."/>
            <person name="Barry K."/>
            <person name="Bills G."/>
            <person name="Bluhm B."/>
            <person name="Cannon C."/>
            <person name="Castanera R."/>
            <person name="Culley D."/>
            <person name="Daum C."/>
            <person name="Ezra D."/>
            <person name="Gonzalez J."/>
            <person name="Henrissat B."/>
            <person name="Kuo A."/>
            <person name="Liang C."/>
            <person name="Lipzen A."/>
            <person name="Lutzoni F."/>
            <person name="Magnuson J."/>
            <person name="Mondo S."/>
            <person name="Nolan M."/>
            <person name="Ohm R."/>
            <person name="Pangilinan J."/>
            <person name="Park H.-J."/>
            <person name="Ramirez L."/>
            <person name="Alfaro M."/>
            <person name="Sun H."/>
            <person name="Tritt A."/>
            <person name="Yoshinaga Y."/>
            <person name="Zwiers L.-H."/>
            <person name="Turgeon B."/>
            <person name="Goodwin S."/>
            <person name="Spatafora J."/>
            <person name="Crous P."/>
            <person name="Grigoriev I."/>
        </authorList>
    </citation>
    <scope>NUCLEOTIDE SEQUENCE</scope>
    <source>
        <strain evidence="2">CBS 379.55</strain>
    </source>
</reference>
<evidence type="ECO:0000256" key="1">
    <source>
        <dbReference type="SAM" id="MobiDB-lite"/>
    </source>
</evidence>
<feature type="compositionally biased region" description="Polar residues" evidence="1">
    <location>
        <begin position="731"/>
        <end position="748"/>
    </location>
</feature>
<feature type="compositionally biased region" description="Basic and acidic residues" evidence="1">
    <location>
        <begin position="313"/>
        <end position="323"/>
    </location>
</feature>
<accession>A0A6A6JK43</accession>
<feature type="compositionally biased region" description="Polar residues" evidence="1">
    <location>
        <begin position="93"/>
        <end position="129"/>
    </location>
</feature>
<dbReference type="EMBL" id="ML986492">
    <property type="protein sequence ID" value="KAF2276877.1"/>
    <property type="molecule type" value="Genomic_DNA"/>
</dbReference>
<feature type="compositionally biased region" description="Low complexity" evidence="1">
    <location>
        <begin position="561"/>
        <end position="577"/>
    </location>
</feature>
<organism evidence="2 3">
    <name type="scientific">Westerdykella ornata</name>
    <dbReference type="NCBI Taxonomy" id="318751"/>
    <lineage>
        <taxon>Eukaryota</taxon>
        <taxon>Fungi</taxon>
        <taxon>Dikarya</taxon>
        <taxon>Ascomycota</taxon>
        <taxon>Pezizomycotina</taxon>
        <taxon>Dothideomycetes</taxon>
        <taxon>Pleosporomycetidae</taxon>
        <taxon>Pleosporales</taxon>
        <taxon>Sporormiaceae</taxon>
        <taxon>Westerdykella</taxon>
    </lineage>
</organism>
<protein>
    <submittedName>
        <fullName evidence="2">Uncharacterized protein</fullName>
    </submittedName>
</protein>
<feature type="compositionally biased region" description="Polar residues" evidence="1">
    <location>
        <begin position="170"/>
        <end position="179"/>
    </location>
</feature>
<sequence length="966" mass="104354">MGRASKLAFPLPGRKTHIVVERGPHDDPDLDNLAVPVDQWSPRTNDPPPSFSKAERLLGTANFPFRPSSTNHSSQSSLPTSPAYRTVAASEASFETSYTGHMSSSGANDASLHPNQRQPLSRQPSSNVLGSGFHDAVRNGSQSSSVSHRLAPQTSNSTLRSYYDPHKSPLSVSQQTSASAVRDMGLRKGKPIIVHDPDHTLRPSSRQAAQDLKKQNRKSKPTRLDLSKLFPKPKSNGVEQPVTGLLSPNKLVNSPSTMSSTSEHFPRPMTREPTPNPTLNANTRPRAKLTKSPKLHQDPSLHSAPRSTSPTRLYERDTYDNAKIHVRRPPRGIQNWFDGLGESDEDDEGENSAVPRSLHANGSHSGLTKKNSFTPGAAEGHRSTQRGDAVRRDGYPQSGIYPSHSFHPPSQFSTQSQTSLGTCRTKESAFSKTNLQDSSVLSFSSSSEDEGGEEQRKPANPFRTRDSIGSTDYQGEIIIGKAQAYDVRPFSNGRRTSESKMSMRTTSTTAATIEVMYTPEPHYPQTFPRPYGSRRSSHVRQPSIIPEDAGEDVRPKASAQRPLSPSSSMRSGRTSTSESRRNGHKLMAVTEEEEALLEMMRRKRAAMAKHSFVEGYKTALSQETRQKTPPESKSLRTSAFLANESPTGSPARAPKPASRGSMTSSPLLQPPPRGRPSRFTQDLNAGASVLQDNSSCDEASSRRNTPSPLTMPQHQLPIPPEFSSLDIFPSSAATPTEASIASPTTTDHPSPIPSPVTPGLRQGEVEVDVKVAGSEPSCNGDNEEIPVLESGVIHPPSGSLKPGEDAGDAQTRPQHLRRRTASSDAHITLSPVLKAFPRPDAHKNMAAAGSKDLTPVSETSSRPTSIAGEPQLPRKSSRRSNKVLKVNTTPSLGTNSGLHSVPTASPARGSTERRKSKAISRGSSISSGKRDSFAVGSSTRCSVSEDVLAAWGSLGGWRDFDSGRAQ</sequence>
<feature type="region of interest" description="Disordered" evidence="1">
    <location>
        <begin position="19"/>
        <end position="473"/>
    </location>
</feature>
<feature type="region of interest" description="Disordered" evidence="1">
    <location>
        <begin position="616"/>
        <end position="763"/>
    </location>
</feature>
<feature type="compositionally biased region" description="Low complexity" evidence="1">
    <location>
        <begin position="402"/>
        <end position="419"/>
    </location>
</feature>
<feature type="compositionally biased region" description="Polar residues" evidence="1">
    <location>
        <begin position="360"/>
        <end position="374"/>
    </location>
</feature>
<feature type="compositionally biased region" description="Polar residues" evidence="1">
    <location>
        <begin position="139"/>
        <end position="160"/>
    </location>
</feature>
<name>A0A6A6JK43_WESOR</name>
<gene>
    <name evidence="2" type="ORF">EI97DRAFT_458200</name>
</gene>
<keyword evidence="3" id="KW-1185">Reference proteome</keyword>
<feature type="region of interest" description="Disordered" evidence="1">
    <location>
        <begin position="789"/>
        <end position="941"/>
    </location>
</feature>
<dbReference type="Proteomes" id="UP000800097">
    <property type="component" value="Unassembled WGS sequence"/>
</dbReference>
<feature type="compositionally biased region" description="Low complexity" evidence="1">
    <location>
        <begin position="435"/>
        <end position="446"/>
    </location>
</feature>
<dbReference type="OrthoDB" id="5244050at2759"/>
<dbReference type="AlphaFoldDB" id="A0A6A6JK43"/>
<proteinExistence type="predicted"/>
<feature type="compositionally biased region" description="Acidic residues" evidence="1">
    <location>
        <begin position="341"/>
        <end position="350"/>
    </location>
</feature>